<evidence type="ECO:0000313" key="2">
    <source>
        <dbReference type="EMBL" id="CAE7099977.1"/>
    </source>
</evidence>
<gene>
    <name evidence="2" type="ORF">RDB_LOCUS39799</name>
</gene>
<organism evidence="2 3">
    <name type="scientific">Rhizoctonia solani</name>
    <dbReference type="NCBI Taxonomy" id="456999"/>
    <lineage>
        <taxon>Eukaryota</taxon>
        <taxon>Fungi</taxon>
        <taxon>Dikarya</taxon>
        <taxon>Basidiomycota</taxon>
        <taxon>Agaricomycotina</taxon>
        <taxon>Agaricomycetes</taxon>
        <taxon>Cantharellales</taxon>
        <taxon>Ceratobasidiaceae</taxon>
        <taxon>Rhizoctonia</taxon>
    </lineage>
</organism>
<comment type="caution">
    <text evidence="2">The sequence shown here is derived from an EMBL/GenBank/DDBJ whole genome shotgun (WGS) entry which is preliminary data.</text>
</comment>
<proteinExistence type="predicted"/>
<feature type="transmembrane region" description="Helical" evidence="1">
    <location>
        <begin position="12"/>
        <end position="34"/>
    </location>
</feature>
<keyword evidence="1" id="KW-1133">Transmembrane helix</keyword>
<evidence type="ECO:0000313" key="3">
    <source>
        <dbReference type="Proteomes" id="UP000663827"/>
    </source>
</evidence>
<dbReference type="AlphaFoldDB" id="A0A8H3E0N6"/>
<reference evidence="2" key="1">
    <citation type="submission" date="2021-01" db="EMBL/GenBank/DDBJ databases">
        <authorList>
            <person name="Kaushik A."/>
        </authorList>
    </citation>
    <scope>NUCLEOTIDE SEQUENCE</scope>
    <source>
        <strain evidence="2">AG5</strain>
    </source>
</reference>
<sequence length="130" mass="14672">MEVDFDSTLGAIYVGVAITACLCGISTLHGYTYWNHRKQDSAITRISMAVLWLADAAKLVCATHIGYRLLITEYQNDPEGLYYTIWSINVSNFTSRLRPSCLHYEDGTSADHFNRLCDTSVHRLPCMEVC</sequence>
<keyword evidence="1" id="KW-0472">Membrane</keyword>
<dbReference type="EMBL" id="CAJNJQ010000783">
    <property type="protein sequence ID" value="CAE7099977.1"/>
    <property type="molecule type" value="Genomic_DNA"/>
</dbReference>
<evidence type="ECO:0000256" key="1">
    <source>
        <dbReference type="SAM" id="Phobius"/>
    </source>
</evidence>
<protein>
    <submittedName>
        <fullName evidence="2">Uncharacterized protein</fullName>
    </submittedName>
</protein>
<accession>A0A8H3E0N6</accession>
<name>A0A8H3E0N6_9AGAM</name>
<keyword evidence="1" id="KW-0812">Transmembrane</keyword>
<dbReference type="Proteomes" id="UP000663827">
    <property type="component" value="Unassembled WGS sequence"/>
</dbReference>